<dbReference type="Proteomes" id="UP000571817">
    <property type="component" value="Unassembled WGS sequence"/>
</dbReference>
<proteinExistence type="predicted"/>
<keyword evidence="3" id="KW-1185">Reference proteome</keyword>
<dbReference type="EMBL" id="JACCFW010000001">
    <property type="protein sequence ID" value="NYJ76175.1"/>
    <property type="molecule type" value="Genomic_DNA"/>
</dbReference>
<dbReference type="PANTHER" id="PTHR42685:SF22">
    <property type="entry name" value="CONDITIONED MEDIUM FACTOR RECEPTOR 1"/>
    <property type="match status" value="1"/>
</dbReference>
<organism evidence="2 3">
    <name type="scientific">Allobranchiibius huperziae</name>
    <dbReference type="NCBI Taxonomy" id="1874116"/>
    <lineage>
        <taxon>Bacteria</taxon>
        <taxon>Bacillati</taxon>
        <taxon>Actinomycetota</taxon>
        <taxon>Actinomycetes</taxon>
        <taxon>Micrococcales</taxon>
        <taxon>Dermacoccaceae</taxon>
        <taxon>Allobranchiibius</taxon>
    </lineage>
</organism>
<feature type="domain" description="FAD-binding" evidence="1">
    <location>
        <begin position="3"/>
        <end position="281"/>
    </location>
</feature>
<evidence type="ECO:0000313" key="3">
    <source>
        <dbReference type="Proteomes" id="UP000571817"/>
    </source>
</evidence>
<dbReference type="NCBIfam" id="TIGR02032">
    <property type="entry name" value="GG-red-SF"/>
    <property type="match status" value="1"/>
</dbReference>
<dbReference type="GO" id="GO:0071949">
    <property type="term" value="F:FAD binding"/>
    <property type="evidence" value="ECO:0007669"/>
    <property type="project" value="InterPro"/>
</dbReference>
<dbReference type="RefSeq" id="WP_179483265.1">
    <property type="nucleotide sequence ID" value="NZ_JACCFW010000001.1"/>
</dbReference>
<dbReference type="Gene3D" id="3.50.50.60">
    <property type="entry name" value="FAD/NAD(P)-binding domain"/>
    <property type="match status" value="1"/>
</dbReference>
<sequence>MPYDVIVVGAGPAGSSAAHAAADAGARVLVLDRATFPRYKTCGGGLIGPTLAALPQDLQLPSRAEIHRATLTLAGGRWADRRSDRRLLRLVDRASFDHALLRSAQAAGAQTHEGVTVTGVEQDEDLVTLQTSEGPLTAHYVIGADGSASRVARHVGVRTDGVDLGLEVELETGDQAHRWEGRVHLDWGADPGTYAWVFPKGDTLTVGVIQSRGHAAATRAYLASFVTDMGLSGLREIQSSGHLTRCRTVDSPLSRGRVLVAGDAAGLLEPWTREGISYAVRSGRFAGRSVGADGADPAAVRAAYDAAVESTLAREMAAGRIALRAFERSPALMHHIVARTGRGWREFGRLTGGDATLADALEHRSVRWGLRAVGR</sequence>
<evidence type="ECO:0000259" key="1">
    <source>
        <dbReference type="Pfam" id="PF01494"/>
    </source>
</evidence>
<name>A0A853DPY1_9MICO</name>
<comment type="caution">
    <text evidence="2">The sequence shown here is derived from an EMBL/GenBank/DDBJ whole genome shotgun (WGS) entry which is preliminary data.</text>
</comment>
<dbReference type="InterPro" id="IPR011777">
    <property type="entry name" value="Geranylgeranyl_Rdtase_fam"/>
</dbReference>
<dbReference type="PRINTS" id="PR00420">
    <property type="entry name" value="RNGMNOXGNASE"/>
</dbReference>
<protein>
    <submittedName>
        <fullName evidence="2">Geranylgeranyl reductase family protein</fullName>
    </submittedName>
</protein>
<dbReference type="Pfam" id="PF01494">
    <property type="entry name" value="FAD_binding_3"/>
    <property type="match status" value="1"/>
</dbReference>
<accession>A0A853DPY1</accession>
<evidence type="ECO:0000313" key="2">
    <source>
        <dbReference type="EMBL" id="NYJ76175.1"/>
    </source>
</evidence>
<reference evidence="2 3" key="1">
    <citation type="submission" date="2020-07" db="EMBL/GenBank/DDBJ databases">
        <title>Sequencing the genomes of 1000 actinobacteria strains.</title>
        <authorList>
            <person name="Klenk H.-P."/>
        </authorList>
    </citation>
    <scope>NUCLEOTIDE SEQUENCE [LARGE SCALE GENOMIC DNA]</scope>
    <source>
        <strain evidence="2 3">DSM 29531</strain>
    </source>
</reference>
<dbReference type="GO" id="GO:0016628">
    <property type="term" value="F:oxidoreductase activity, acting on the CH-CH group of donors, NAD or NADP as acceptor"/>
    <property type="evidence" value="ECO:0007669"/>
    <property type="project" value="InterPro"/>
</dbReference>
<dbReference type="InterPro" id="IPR002938">
    <property type="entry name" value="FAD-bd"/>
</dbReference>
<dbReference type="InterPro" id="IPR050407">
    <property type="entry name" value="Geranylgeranyl_reductase"/>
</dbReference>
<dbReference type="AlphaFoldDB" id="A0A853DPY1"/>
<dbReference type="SUPFAM" id="SSF51905">
    <property type="entry name" value="FAD/NAD(P)-binding domain"/>
    <property type="match status" value="1"/>
</dbReference>
<gene>
    <name evidence="2" type="ORF">HNR15_003138</name>
</gene>
<dbReference type="InterPro" id="IPR036188">
    <property type="entry name" value="FAD/NAD-bd_sf"/>
</dbReference>
<dbReference type="PANTHER" id="PTHR42685">
    <property type="entry name" value="GERANYLGERANYL DIPHOSPHATE REDUCTASE"/>
    <property type="match status" value="1"/>
</dbReference>